<evidence type="ECO:0000256" key="2">
    <source>
        <dbReference type="ARBA" id="ARBA00022491"/>
    </source>
</evidence>
<comment type="subcellular location">
    <subcellularLocation>
        <location evidence="1">Nucleus</location>
    </subcellularLocation>
</comment>
<evidence type="ECO:0000256" key="6">
    <source>
        <dbReference type="ARBA" id="ARBA00023242"/>
    </source>
</evidence>
<reference evidence="8" key="1">
    <citation type="submission" date="2025-08" db="UniProtKB">
        <authorList>
            <consortium name="RefSeq"/>
        </authorList>
    </citation>
    <scope>IDENTIFICATION</scope>
</reference>
<organism evidence="7 8">
    <name type="scientific">Carlito syrichta</name>
    <name type="common">Philippine tarsier</name>
    <name type="synonym">Tarsius syrichta</name>
    <dbReference type="NCBI Taxonomy" id="1868482"/>
    <lineage>
        <taxon>Eukaryota</taxon>
        <taxon>Metazoa</taxon>
        <taxon>Chordata</taxon>
        <taxon>Craniata</taxon>
        <taxon>Vertebrata</taxon>
        <taxon>Euteleostomi</taxon>
        <taxon>Mammalia</taxon>
        <taxon>Eutheria</taxon>
        <taxon>Euarchontoglires</taxon>
        <taxon>Primates</taxon>
        <taxon>Haplorrhini</taxon>
        <taxon>Tarsiiformes</taxon>
        <taxon>Tarsiidae</taxon>
        <taxon>Carlito</taxon>
    </lineage>
</organism>
<dbReference type="GO" id="GO:0030154">
    <property type="term" value="P:cell differentiation"/>
    <property type="evidence" value="ECO:0007669"/>
    <property type="project" value="UniProtKB-KW"/>
</dbReference>
<dbReference type="Proteomes" id="UP000189704">
    <property type="component" value="Unplaced"/>
</dbReference>
<evidence type="ECO:0000313" key="7">
    <source>
        <dbReference type="Proteomes" id="UP000189704"/>
    </source>
</evidence>
<evidence type="ECO:0000313" key="8">
    <source>
        <dbReference type="RefSeq" id="XP_008058146.1"/>
    </source>
</evidence>
<dbReference type="PANTHER" id="PTHR15556:SF4">
    <property type="entry name" value="EP300-INTERACTING INHIBITOR OF DIFFERENTIATION 2B"/>
    <property type="match status" value="1"/>
</dbReference>
<name>A0A1U7TWU8_CARSF</name>
<dbReference type="PANTHER" id="PTHR15556">
    <property type="entry name" value="EP300-INTERACTING INHIBITOR OF DIFFERENTIATION 2-RELATED"/>
    <property type="match status" value="1"/>
</dbReference>
<dbReference type="AlphaFoldDB" id="A0A1U7TWU8"/>
<keyword evidence="6" id="KW-0539">Nucleus</keyword>
<keyword evidence="3" id="KW-0221">Differentiation</keyword>
<evidence type="ECO:0000256" key="3">
    <source>
        <dbReference type="ARBA" id="ARBA00022782"/>
    </source>
</evidence>
<keyword evidence="2" id="KW-0678">Repressor</keyword>
<keyword evidence="4" id="KW-0805">Transcription regulation</keyword>
<evidence type="ECO:0000256" key="5">
    <source>
        <dbReference type="ARBA" id="ARBA00023163"/>
    </source>
</evidence>
<proteinExistence type="predicted"/>
<dbReference type="CTD" id="126272"/>
<sequence>MTLKAAGGRSGTADRAHACARLSHGQRLTRACVRAACRPAAPYSSCWGEAPALDERALPFQMSELPGESRVAEGGTASGVSDVLQAAVGGGSRAQEPREGPMAEAARPMARVRGAAHGPVPDSAPGPASVPDPHRQLGFLGIHQQLLFREYLDTCPMIPARLLRDIEERRRLFVEGCKAREAAFDANPPQMDFDAVAFALALTASEATSPLAD</sequence>
<gene>
    <name evidence="8" type="primary">EID2B</name>
</gene>
<dbReference type="KEGG" id="csyr:103262342"/>
<keyword evidence="7" id="KW-1185">Reference proteome</keyword>
<dbReference type="OrthoDB" id="9539848at2759"/>
<accession>A0A1U7TWU8</accession>
<keyword evidence="5" id="KW-0804">Transcription</keyword>
<evidence type="ECO:0000256" key="1">
    <source>
        <dbReference type="ARBA" id="ARBA00004123"/>
    </source>
</evidence>
<dbReference type="GeneID" id="103262342"/>
<evidence type="ECO:0000256" key="4">
    <source>
        <dbReference type="ARBA" id="ARBA00023015"/>
    </source>
</evidence>
<protein>
    <submittedName>
        <fullName evidence="8">EP300-interacting inhibitor of differentiation 2B</fullName>
    </submittedName>
</protein>
<dbReference type="RefSeq" id="XP_008058146.1">
    <property type="nucleotide sequence ID" value="XM_008059955.1"/>
</dbReference>
<dbReference type="GO" id="GO:0003714">
    <property type="term" value="F:transcription corepressor activity"/>
    <property type="evidence" value="ECO:0007669"/>
    <property type="project" value="TreeGrafter"/>
</dbReference>
<dbReference type="InterPro" id="IPR033258">
    <property type="entry name" value="EID"/>
</dbReference>
<dbReference type="GO" id="GO:0005654">
    <property type="term" value="C:nucleoplasm"/>
    <property type="evidence" value="ECO:0007669"/>
    <property type="project" value="TreeGrafter"/>
</dbReference>